<evidence type="ECO:0000313" key="3">
    <source>
        <dbReference type="EMBL" id="QDL53693.1"/>
    </source>
</evidence>
<gene>
    <name evidence="3" type="ORF">EXZ61_05630</name>
</gene>
<dbReference type="CDD" id="cd01300">
    <property type="entry name" value="YtcJ_like"/>
    <property type="match status" value="1"/>
</dbReference>
<organism evidence="3 4">
    <name type="scientific">Rhodoferax aquaticus</name>
    <dbReference type="NCBI Taxonomy" id="2527691"/>
    <lineage>
        <taxon>Bacteria</taxon>
        <taxon>Pseudomonadati</taxon>
        <taxon>Pseudomonadota</taxon>
        <taxon>Betaproteobacteria</taxon>
        <taxon>Burkholderiales</taxon>
        <taxon>Comamonadaceae</taxon>
        <taxon>Rhodoferax</taxon>
    </lineage>
</organism>
<dbReference type="EMBL" id="CP036282">
    <property type="protein sequence ID" value="QDL53693.1"/>
    <property type="molecule type" value="Genomic_DNA"/>
</dbReference>
<dbReference type="InterPro" id="IPR032466">
    <property type="entry name" value="Metal_Hydrolase"/>
</dbReference>
<dbReference type="RefSeq" id="WP_142809833.1">
    <property type="nucleotide sequence ID" value="NZ_CP036282.1"/>
</dbReference>
<dbReference type="Proteomes" id="UP000317365">
    <property type="component" value="Chromosome"/>
</dbReference>
<dbReference type="InterPro" id="IPR033932">
    <property type="entry name" value="YtcJ-like"/>
</dbReference>
<evidence type="ECO:0000256" key="1">
    <source>
        <dbReference type="SAM" id="SignalP"/>
    </source>
</evidence>
<accession>A0A515EM06</accession>
<dbReference type="SUPFAM" id="SSF51338">
    <property type="entry name" value="Composite domain of metallo-dependent hydrolases"/>
    <property type="match status" value="1"/>
</dbReference>
<dbReference type="Gene3D" id="2.30.40.10">
    <property type="entry name" value="Urease, subunit C, domain 1"/>
    <property type="match status" value="1"/>
</dbReference>
<dbReference type="InterPro" id="IPR013108">
    <property type="entry name" value="Amidohydro_3"/>
</dbReference>
<dbReference type="GO" id="GO:0016810">
    <property type="term" value="F:hydrolase activity, acting on carbon-nitrogen (but not peptide) bonds"/>
    <property type="evidence" value="ECO:0007669"/>
    <property type="project" value="InterPro"/>
</dbReference>
<protein>
    <submittedName>
        <fullName evidence="3">Amidohydrolase</fullName>
    </submittedName>
</protein>
<evidence type="ECO:0000313" key="4">
    <source>
        <dbReference type="Proteomes" id="UP000317365"/>
    </source>
</evidence>
<feature type="signal peptide" evidence="1">
    <location>
        <begin position="1"/>
        <end position="22"/>
    </location>
</feature>
<dbReference type="Pfam" id="PF07969">
    <property type="entry name" value="Amidohydro_3"/>
    <property type="match status" value="1"/>
</dbReference>
<name>A0A515EM06_9BURK</name>
<dbReference type="Gene3D" id="3.10.310.70">
    <property type="match status" value="1"/>
</dbReference>
<dbReference type="InterPro" id="IPR011059">
    <property type="entry name" value="Metal-dep_hydrolase_composite"/>
</dbReference>
<reference evidence="4" key="2">
    <citation type="journal article" date="2020" name="Int. J. Syst. Evol. Microbiol.">
        <title>Genomic insights into a novel species Rhodoferax aquaticus sp. nov., isolated from freshwater.</title>
        <authorList>
            <person name="Li T."/>
            <person name="Zhuo Y."/>
            <person name="Jin C.Z."/>
            <person name="Wu X."/>
            <person name="Ko S.R."/>
            <person name="Jin F.J."/>
            <person name="Ahn C.Y."/>
            <person name="Oh H.M."/>
            <person name="Lee H.G."/>
            <person name="Jin L."/>
        </authorList>
    </citation>
    <scope>NUCLEOTIDE SEQUENCE [LARGE SCALE GENOMIC DNA]</scope>
    <source>
        <strain evidence="4">Gr-4</strain>
    </source>
</reference>
<sequence>MYPHKQLRLRLLLCLVATLLSACTQGPEPDLIFHGGPVLTVNAKDEVVSALAVRDGVVQAVGSDAEIMALRGARTEVIDLQGKALMPGFVGAHEHPTLSAVFNGAVDLSGFTHPTNASVWQGFRDAVAKAPKGNWVYAGGLDPILTPDLRIPSRKELDALAPDNPVVLVSQTLHSFWANSKAFELAGIDRNTPDPGHGAYYQRDAQGELTGFVAETRAAVPLMKELKSPLRLYGRYVDVLDGLLAHGFTSVASLGYNVPPLMARVAASHQLQPRIRQFFYLVENELQYLPTAPDTSNPFFRVLGVKLWHDGSPYTGSMYSSVPYLDTPLGRTLGIAPGSHGEAMLTEPMLVEKLKRYTAQGWQVAIHSQGDQSNRDVLQAIAAAGPLGGQAPTVRMEHGVMLPLDGVQRMAALGVTPSFHIHHIRYYGDALAHSIIGLLAAQQTLPVRAAFEQGLQPTLHADSPMFPPKGFALMQTAMNRATSSGAKLNATQSIDVQQALRAMTIHGAYQLRLATETGSLEPGKWADLQVVTRNPYKEPVESLATIATEQVYVGGKLKYTAAPGP</sequence>
<dbReference type="PROSITE" id="PS51257">
    <property type="entry name" value="PROKAR_LIPOPROTEIN"/>
    <property type="match status" value="1"/>
</dbReference>
<feature type="chain" id="PRO_5021934581" evidence="1">
    <location>
        <begin position="23"/>
        <end position="565"/>
    </location>
</feature>
<dbReference type="AlphaFoldDB" id="A0A515EM06"/>
<reference evidence="4" key="1">
    <citation type="submission" date="2019-02" db="EMBL/GenBank/DDBJ databases">
        <title>Complete genome sequence of Rhodoferax sp. Gr-4.</title>
        <authorList>
            <person name="Jin L."/>
        </authorList>
    </citation>
    <scope>NUCLEOTIDE SEQUENCE [LARGE SCALE GENOMIC DNA]</scope>
    <source>
        <strain evidence="4">Gr-4</strain>
    </source>
</reference>
<feature type="domain" description="Amidohydrolase 3" evidence="2">
    <location>
        <begin position="76"/>
        <end position="557"/>
    </location>
</feature>
<dbReference type="KEGG" id="rhg:EXZ61_05630"/>
<dbReference type="PANTHER" id="PTHR22642:SF2">
    <property type="entry name" value="PROTEIN LONG AFTER FAR-RED 3"/>
    <property type="match status" value="1"/>
</dbReference>
<dbReference type="SUPFAM" id="SSF51556">
    <property type="entry name" value="Metallo-dependent hydrolases"/>
    <property type="match status" value="1"/>
</dbReference>
<evidence type="ECO:0000259" key="2">
    <source>
        <dbReference type="Pfam" id="PF07969"/>
    </source>
</evidence>
<keyword evidence="4" id="KW-1185">Reference proteome</keyword>
<keyword evidence="1" id="KW-0732">Signal</keyword>
<dbReference type="PANTHER" id="PTHR22642">
    <property type="entry name" value="IMIDAZOLONEPROPIONASE"/>
    <property type="match status" value="1"/>
</dbReference>
<dbReference type="Gene3D" id="3.20.20.140">
    <property type="entry name" value="Metal-dependent hydrolases"/>
    <property type="match status" value="1"/>
</dbReference>
<proteinExistence type="predicted"/>